<feature type="transmembrane region" description="Helical" evidence="5">
    <location>
        <begin position="171"/>
        <end position="191"/>
    </location>
</feature>
<feature type="transmembrane region" description="Helical" evidence="5">
    <location>
        <begin position="230"/>
        <end position="253"/>
    </location>
</feature>
<comment type="caution">
    <text evidence="6">The sequence shown here is derived from an EMBL/GenBank/DDBJ whole genome shotgun (WGS) entry which is preliminary data.</text>
</comment>
<name>A0A7W8G1F4_9GAMM</name>
<dbReference type="PANTHER" id="PTHR10361">
    <property type="entry name" value="SODIUM-BILE ACID COTRANSPORTER"/>
    <property type="match status" value="1"/>
</dbReference>
<proteinExistence type="predicted"/>
<feature type="transmembrane region" description="Helical" evidence="5">
    <location>
        <begin position="96"/>
        <end position="119"/>
    </location>
</feature>
<evidence type="ECO:0000313" key="6">
    <source>
        <dbReference type="EMBL" id="MBB5207575.1"/>
    </source>
</evidence>
<evidence type="ECO:0000256" key="4">
    <source>
        <dbReference type="ARBA" id="ARBA00023136"/>
    </source>
</evidence>
<evidence type="ECO:0000256" key="3">
    <source>
        <dbReference type="ARBA" id="ARBA00022989"/>
    </source>
</evidence>
<dbReference type="InterPro" id="IPR038770">
    <property type="entry name" value="Na+/solute_symporter_sf"/>
</dbReference>
<sequence>MGGNQLLTIFLPIALAIVMAGLGLHLTLADFRRVAKQPRAVIVALAVQTLLLPPVAFGIAYVLNLPPEFAVGMVLLSASPGGVTANIFSHLARGDVALNVTLTAVNSLLALVTLPLWTGLALNVFLGSENAVPPPLRKLVEVAVIALVPVALGMALRAWKPKMADAAEKPVRLLSTVVLALLIVLAIASEFSTLLEHVAAIGIACLAFNLISLFSGYLSGLVMKLGRPQAIAIGFEISIHNSTLAILLALQVLGSELVAIPPAVYAVLMYPVAAAFAFWLLRRQRKEAVTPVV</sequence>
<organism evidence="6 7">
    <name type="scientific">Chiayiivirga flava</name>
    <dbReference type="NCBI Taxonomy" id="659595"/>
    <lineage>
        <taxon>Bacteria</taxon>
        <taxon>Pseudomonadati</taxon>
        <taxon>Pseudomonadota</taxon>
        <taxon>Gammaproteobacteria</taxon>
        <taxon>Lysobacterales</taxon>
        <taxon>Lysobacteraceae</taxon>
        <taxon>Chiayiivirga</taxon>
    </lineage>
</organism>
<feature type="transmembrane region" description="Helical" evidence="5">
    <location>
        <begin position="259"/>
        <end position="281"/>
    </location>
</feature>
<dbReference type="InterPro" id="IPR002657">
    <property type="entry name" value="BilAc:Na_symport/Acr3"/>
</dbReference>
<dbReference type="Gene3D" id="1.20.1530.20">
    <property type="match status" value="1"/>
</dbReference>
<evidence type="ECO:0000313" key="7">
    <source>
        <dbReference type="Proteomes" id="UP000521199"/>
    </source>
</evidence>
<dbReference type="EMBL" id="JACHHP010000002">
    <property type="protein sequence ID" value="MBB5207575.1"/>
    <property type="molecule type" value="Genomic_DNA"/>
</dbReference>
<accession>A0A7W8G1F4</accession>
<feature type="transmembrane region" description="Helical" evidence="5">
    <location>
        <begin position="6"/>
        <end position="28"/>
    </location>
</feature>
<evidence type="ECO:0000256" key="5">
    <source>
        <dbReference type="SAM" id="Phobius"/>
    </source>
</evidence>
<keyword evidence="3 5" id="KW-1133">Transmembrane helix</keyword>
<evidence type="ECO:0000256" key="2">
    <source>
        <dbReference type="ARBA" id="ARBA00022692"/>
    </source>
</evidence>
<dbReference type="PANTHER" id="PTHR10361:SF24">
    <property type="entry name" value="P3 PROTEIN"/>
    <property type="match status" value="1"/>
</dbReference>
<evidence type="ECO:0000256" key="1">
    <source>
        <dbReference type="ARBA" id="ARBA00004141"/>
    </source>
</evidence>
<feature type="transmembrane region" description="Helical" evidence="5">
    <location>
        <begin position="197"/>
        <end position="218"/>
    </location>
</feature>
<reference evidence="6 7" key="1">
    <citation type="submission" date="2020-08" db="EMBL/GenBank/DDBJ databases">
        <title>Genomic Encyclopedia of Type Strains, Phase IV (KMG-IV): sequencing the most valuable type-strain genomes for metagenomic binning, comparative biology and taxonomic classification.</title>
        <authorList>
            <person name="Goeker M."/>
        </authorList>
    </citation>
    <scope>NUCLEOTIDE SEQUENCE [LARGE SCALE GENOMIC DNA]</scope>
    <source>
        <strain evidence="6 7">DSM 24163</strain>
    </source>
</reference>
<dbReference type="GO" id="GO:0016020">
    <property type="term" value="C:membrane"/>
    <property type="evidence" value="ECO:0007669"/>
    <property type="project" value="UniProtKB-SubCell"/>
</dbReference>
<feature type="transmembrane region" description="Helical" evidence="5">
    <location>
        <begin position="69"/>
        <end position="89"/>
    </location>
</feature>
<keyword evidence="7" id="KW-1185">Reference proteome</keyword>
<dbReference type="InterPro" id="IPR004710">
    <property type="entry name" value="Bilac:Na_transpt"/>
</dbReference>
<dbReference type="Pfam" id="PF01758">
    <property type="entry name" value="SBF"/>
    <property type="match status" value="1"/>
</dbReference>
<gene>
    <name evidence="6" type="ORF">HNQ52_001104</name>
</gene>
<comment type="subcellular location">
    <subcellularLocation>
        <location evidence="1">Membrane</location>
        <topology evidence="1">Multi-pass membrane protein</topology>
    </subcellularLocation>
</comment>
<protein>
    <submittedName>
        <fullName evidence="6">BASS family bile acid:Na+ symporter</fullName>
    </submittedName>
</protein>
<feature type="transmembrane region" description="Helical" evidence="5">
    <location>
        <begin position="40"/>
        <end position="63"/>
    </location>
</feature>
<dbReference type="Proteomes" id="UP000521199">
    <property type="component" value="Unassembled WGS sequence"/>
</dbReference>
<dbReference type="AlphaFoldDB" id="A0A7W8G1F4"/>
<feature type="transmembrane region" description="Helical" evidence="5">
    <location>
        <begin position="139"/>
        <end position="159"/>
    </location>
</feature>
<keyword evidence="4 5" id="KW-0472">Membrane</keyword>
<keyword evidence="2 5" id="KW-0812">Transmembrane</keyword>